<dbReference type="AlphaFoldDB" id="A0A6P8B0U9"/>
<evidence type="ECO:0000256" key="1">
    <source>
        <dbReference type="SAM" id="MobiDB-lite"/>
    </source>
</evidence>
<evidence type="ECO:0000313" key="3">
    <source>
        <dbReference type="RefSeq" id="XP_030980664.1"/>
    </source>
</evidence>
<proteinExistence type="predicted"/>
<feature type="compositionally biased region" description="Pro residues" evidence="1">
    <location>
        <begin position="92"/>
        <end position="102"/>
    </location>
</feature>
<gene>
    <name evidence="3" type="ORF">PgNI_07460</name>
</gene>
<accession>A0A6P8B0U9</accession>
<name>A0A6P8B0U9_PYRGI</name>
<dbReference type="KEGG" id="pgri:PgNI_07460"/>
<evidence type="ECO:0000313" key="2">
    <source>
        <dbReference type="Proteomes" id="UP000515153"/>
    </source>
</evidence>
<reference evidence="3" key="1">
    <citation type="journal article" date="2019" name="Mol. Biol. Evol.">
        <title>Blast fungal genomes show frequent chromosomal changes, gene gains and losses, and effector gene turnover.</title>
        <authorList>
            <person name="Gomez Luciano L.B."/>
            <person name="Jason Tsai I."/>
            <person name="Chuma I."/>
            <person name="Tosa Y."/>
            <person name="Chen Y.H."/>
            <person name="Li J.Y."/>
            <person name="Li M.Y."/>
            <person name="Jade Lu M.Y."/>
            <person name="Nakayashiki H."/>
            <person name="Li W.H."/>
        </authorList>
    </citation>
    <scope>NUCLEOTIDE SEQUENCE</scope>
    <source>
        <strain evidence="3">NI907</strain>
    </source>
</reference>
<dbReference type="GeneID" id="41962381"/>
<protein>
    <submittedName>
        <fullName evidence="3">Uncharacterized protein</fullName>
    </submittedName>
</protein>
<feature type="compositionally biased region" description="Low complexity" evidence="1">
    <location>
        <begin position="68"/>
        <end position="77"/>
    </location>
</feature>
<keyword evidence="2" id="KW-1185">Reference proteome</keyword>
<reference evidence="3" key="2">
    <citation type="submission" date="2019-10" db="EMBL/GenBank/DDBJ databases">
        <authorList>
            <consortium name="NCBI Genome Project"/>
        </authorList>
    </citation>
    <scope>NUCLEOTIDE SEQUENCE</scope>
    <source>
        <strain evidence="3">NI907</strain>
    </source>
</reference>
<dbReference type="RefSeq" id="XP_030980664.1">
    <property type="nucleotide sequence ID" value="XM_031127472.1"/>
</dbReference>
<reference evidence="3" key="3">
    <citation type="submission" date="2025-08" db="UniProtKB">
        <authorList>
            <consortium name="RefSeq"/>
        </authorList>
    </citation>
    <scope>IDENTIFICATION</scope>
    <source>
        <strain evidence="3">NI907</strain>
    </source>
</reference>
<organism evidence="2 3">
    <name type="scientific">Pyricularia grisea</name>
    <name type="common">Crabgrass-specific blast fungus</name>
    <name type="synonym">Magnaporthe grisea</name>
    <dbReference type="NCBI Taxonomy" id="148305"/>
    <lineage>
        <taxon>Eukaryota</taxon>
        <taxon>Fungi</taxon>
        <taxon>Dikarya</taxon>
        <taxon>Ascomycota</taxon>
        <taxon>Pezizomycotina</taxon>
        <taxon>Sordariomycetes</taxon>
        <taxon>Sordariomycetidae</taxon>
        <taxon>Magnaporthales</taxon>
        <taxon>Pyriculariaceae</taxon>
        <taxon>Pyricularia</taxon>
    </lineage>
</organism>
<feature type="region of interest" description="Disordered" evidence="1">
    <location>
        <begin position="12"/>
        <end position="107"/>
    </location>
</feature>
<dbReference type="Proteomes" id="UP000515153">
    <property type="component" value="Unplaced"/>
</dbReference>
<sequence>MQDIFLIIKFNIAPVDRDTENPMTRPKLVKPKSKPTGSGPNKPEISLRDQDSEGLLTRPKPIKPKPKPTGSGPNKPKIAFNDPDSRKGPNCPAQPQPKPTPQPIKLDDLNQWQPALGVAMIEVQ</sequence>